<dbReference type="InterPro" id="IPR023090">
    <property type="entry name" value="UPF0702_alpha/beta_dom_sf"/>
</dbReference>
<feature type="transmembrane region" description="Helical" evidence="7">
    <location>
        <begin position="7"/>
        <end position="26"/>
    </location>
</feature>
<evidence type="ECO:0000256" key="7">
    <source>
        <dbReference type="SAM" id="Phobius"/>
    </source>
</evidence>
<evidence type="ECO:0000313" key="9">
    <source>
        <dbReference type="EMBL" id="SKC46201.1"/>
    </source>
</evidence>
<evidence type="ECO:0000256" key="5">
    <source>
        <dbReference type="ARBA" id="ARBA00022989"/>
    </source>
</evidence>
<dbReference type="PANTHER" id="PTHR34582:SF7">
    <property type="entry name" value="UPF0702 TRANSMEMBRANE PROTEIN YDFS"/>
    <property type="match status" value="1"/>
</dbReference>
<name>A0A1T5J4D8_9FIRM</name>
<evidence type="ECO:0000259" key="8">
    <source>
        <dbReference type="Pfam" id="PF04239"/>
    </source>
</evidence>
<keyword evidence="5 7" id="KW-1133">Transmembrane helix</keyword>
<evidence type="ECO:0000256" key="4">
    <source>
        <dbReference type="ARBA" id="ARBA00022692"/>
    </source>
</evidence>
<proteinExistence type="inferred from homology"/>
<keyword evidence="3" id="KW-1003">Cell membrane</keyword>
<dbReference type="AlphaFoldDB" id="A0A1T5J4D8"/>
<dbReference type="STRING" id="36842.SAMN02194393_00906"/>
<organism evidence="9 10">
    <name type="scientific">Maledivibacter halophilus</name>
    <dbReference type="NCBI Taxonomy" id="36842"/>
    <lineage>
        <taxon>Bacteria</taxon>
        <taxon>Bacillati</taxon>
        <taxon>Bacillota</taxon>
        <taxon>Clostridia</taxon>
        <taxon>Peptostreptococcales</taxon>
        <taxon>Caminicellaceae</taxon>
        <taxon>Maledivibacter</taxon>
    </lineage>
</organism>
<keyword evidence="10" id="KW-1185">Reference proteome</keyword>
<dbReference type="EMBL" id="FUZT01000002">
    <property type="protein sequence ID" value="SKC46201.1"/>
    <property type="molecule type" value="Genomic_DNA"/>
</dbReference>
<dbReference type="PANTHER" id="PTHR34582">
    <property type="entry name" value="UPF0702 TRANSMEMBRANE PROTEIN YCAP"/>
    <property type="match status" value="1"/>
</dbReference>
<dbReference type="Pfam" id="PF04239">
    <property type="entry name" value="DUF421"/>
    <property type="match status" value="2"/>
</dbReference>
<protein>
    <submittedName>
        <fullName evidence="9">Uncharacterized membrane protein YcaP, DUF421 family</fullName>
    </submittedName>
</protein>
<dbReference type="Proteomes" id="UP000190285">
    <property type="component" value="Unassembled WGS sequence"/>
</dbReference>
<comment type="similarity">
    <text evidence="2">Belongs to the UPF0702 family.</text>
</comment>
<evidence type="ECO:0000256" key="2">
    <source>
        <dbReference type="ARBA" id="ARBA00006448"/>
    </source>
</evidence>
<keyword evidence="6 7" id="KW-0472">Membrane</keyword>
<evidence type="ECO:0000313" key="10">
    <source>
        <dbReference type="Proteomes" id="UP000190285"/>
    </source>
</evidence>
<evidence type="ECO:0000256" key="3">
    <source>
        <dbReference type="ARBA" id="ARBA00022475"/>
    </source>
</evidence>
<feature type="domain" description="YetF C-terminal" evidence="8">
    <location>
        <begin position="82"/>
        <end position="154"/>
    </location>
</feature>
<accession>A0A1T5J4D8</accession>
<feature type="transmembrane region" description="Helical" evidence="7">
    <location>
        <begin position="60"/>
        <end position="81"/>
    </location>
</feature>
<sequence length="242" mass="27507">MKIFLEIAVQTFLAFFSILFITRLLGRQQVSELTLYEYINGITFGSIAATLATDVNQKTYQHLTGLVLFGLLTGIISYISLKKRSFRKLVGGEPIIVVQNGKLLEKNLKRARYSIDELNELLRQKNCFSPDEVEYGILETNGDLSVIKRQDKRNVTLGDLGIISNNEDLPTELIIGGQIIYENLRKRKLSGKDLINNLKMFGVNKIEEVMYATVDKTGKMYVDKYDDNINLSIDISENNRKV</sequence>
<dbReference type="RefSeq" id="WP_079489682.1">
    <property type="nucleotide sequence ID" value="NZ_FUZT01000002.1"/>
</dbReference>
<comment type="subcellular location">
    <subcellularLocation>
        <location evidence="1">Cell membrane</location>
        <topology evidence="1">Multi-pass membrane protein</topology>
    </subcellularLocation>
</comment>
<dbReference type="Gene3D" id="3.30.240.20">
    <property type="entry name" value="bsu07140 like domains"/>
    <property type="match status" value="2"/>
</dbReference>
<dbReference type="InterPro" id="IPR007353">
    <property type="entry name" value="DUF421"/>
</dbReference>
<keyword evidence="4 7" id="KW-0812">Transmembrane</keyword>
<reference evidence="9 10" key="1">
    <citation type="submission" date="2017-02" db="EMBL/GenBank/DDBJ databases">
        <authorList>
            <person name="Peterson S.W."/>
        </authorList>
    </citation>
    <scope>NUCLEOTIDE SEQUENCE [LARGE SCALE GENOMIC DNA]</scope>
    <source>
        <strain evidence="9 10">M1</strain>
    </source>
</reference>
<evidence type="ECO:0000256" key="1">
    <source>
        <dbReference type="ARBA" id="ARBA00004651"/>
    </source>
</evidence>
<feature type="domain" description="YetF C-terminal" evidence="8">
    <location>
        <begin position="170"/>
        <end position="227"/>
    </location>
</feature>
<gene>
    <name evidence="9" type="ORF">SAMN02194393_00906</name>
</gene>
<evidence type="ECO:0000256" key="6">
    <source>
        <dbReference type="ARBA" id="ARBA00023136"/>
    </source>
</evidence>
<dbReference type="OrthoDB" id="9778331at2"/>
<dbReference type="GO" id="GO:0005886">
    <property type="term" value="C:plasma membrane"/>
    <property type="evidence" value="ECO:0007669"/>
    <property type="project" value="UniProtKB-SubCell"/>
</dbReference>